<evidence type="ECO:0000256" key="1">
    <source>
        <dbReference type="SAM" id="SignalP"/>
    </source>
</evidence>
<name>A0A9X2P4Q5_9BACT</name>
<protein>
    <recommendedName>
        <fullName evidence="4">Lipoprotein</fullName>
    </recommendedName>
</protein>
<dbReference type="Proteomes" id="UP001142175">
    <property type="component" value="Unassembled WGS sequence"/>
</dbReference>
<keyword evidence="1" id="KW-0732">Signal</keyword>
<dbReference type="AlphaFoldDB" id="A0A9X2P4Q5"/>
<sequence>MRYSFKLVLILVVLLGFQACNQSEDNVPEITKEEFPDLKIFLDKFEAEAKLRGYNFDFSNLDLVYVDKLTMADGSEYCGLGIIKHPVSGKRTIQISKSPGHCDWAKKTDIERENLFFHEMGHAFLGLLHDNALMCNGKPLSMMTDDFNQFFIYKENEPELREYYLDELFDRLAANEQCIDFGQNFAENPVFFKNDLSDPMWRFSNDNGRYQVSRGIHPNSFSTTYLGISSSGTGQNNGYIYKELEVPNIPEGATVILRTKVNAENLEGPGVAIAMRVYDTKIGTTGATTNESHTLTTEPNPVNGKLENHVLELRLPNFTRKTIFILPFAVMMPGTKGEAFFDDFEILVEPV</sequence>
<gene>
    <name evidence="2" type="ORF">NU887_06980</name>
</gene>
<evidence type="ECO:0008006" key="4">
    <source>
        <dbReference type="Google" id="ProtNLM"/>
    </source>
</evidence>
<feature type="signal peptide" evidence="1">
    <location>
        <begin position="1"/>
        <end position="21"/>
    </location>
</feature>
<proteinExistence type="predicted"/>
<dbReference type="EMBL" id="JANSUY010000003">
    <property type="protein sequence ID" value="MCR9014776.1"/>
    <property type="molecule type" value="Genomic_DNA"/>
</dbReference>
<dbReference type="PROSITE" id="PS51257">
    <property type="entry name" value="PROKAR_LIPOPROTEIN"/>
    <property type="match status" value="1"/>
</dbReference>
<keyword evidence="3" id="KW-1185">Reference proteome</keyword>
<organism evidence="2 3">
    <name type="scientific">Aquiflexum gelatinilyticum</name>
    <dbReference type="NCBI Taxonomy" id="2961943"/>
    <lineage>
        <taxon>Bacteria</taxon>
        <taxon>Pseudomonadati</taxon>
        <taxon>Bacteroidota</taxon>
        <taxon>Cytophagia</taxon>
        <taxon>Cytophagales</taxon>
        <taxon>Cyclobacteriaceae</taxon>
        <taxon>Aquiflexum</taxon>
    </lineage>
</organism>
<comment type="caution">
    <text evidence="2">The sequence shown here is derived from an EMBL/GenBank/DDBJ whole genome shotgun (WGS) entry which is preliminary data.</text>
</comment>
<evidence type="ECO:0000313" key="3">
    <source>
        <dbReference type="Proteomes" id="UP001142175"/>
    </source>
</evidence>
<evidence type="ECO:0000313" key="2">
    <source>
        <dbReference type="EMBL" id="MCR9014776.1"/>
    </source>
</evidence>
<feature type="chain" id="PRO_5040753535" description="Lipoprotein" evidence="1">
    <location>
        <begin position="22"/>
        <end position="351"/>
    </location>
</feature>
<dbReference type="RefSeq" id="WP_258422656.1">
    <property type="nucleotide sequence ID" value="NZ_JANSUY010000003.1"/>
</dbReference>
<reference evidence="2" key="1">
    <citation type="submission" date="2022-08" db="EMBL/GenBank/DDBJ databases">
        <authorList>
            <person name="Zhang D."/>
        </authorList>
    </citation>
    <scope>NUCLEOTIDE SEQUENCE</scope>
    <source>
        <strain evidence="2">XJ19-11</strain>
    </source>
</reference>
<accession>A0A9X2P4Q5</accession>